<name>A0A437KB49_9BACI</name>
<keyword evidence="3 8" id="KW-0762">Sugar transport</keyword>
<dbReference type="PROSITE" id="PS51093">
    <property type="entry name" value="PTS_EIIA_TYPE_1"/>
    <property type="match status" value="1"/>
</dbReference>
<dbReference type="InterPro" id="IPR011055">
    <property type="entry name" value="Dup_hybrid_motif"/>
</dbReference>
<dbReference type="GO" id="GO:0009401">
    <property type="term" value="P:phosphoenolpyruvate-dependent sugar phosphotransferase system"/>
    <property type="evidence" value="ECO:0007669"/>
    <property type="project" value="UniProtKB-KW"/>
</dbReference>
<dbReference type="SUPFAM" id="SSF51261">
    <property type="entry name" value="Duplicated hybrid motif"/>
    <property type="match status" value="1"/>
</dbReference>
<reference evidence="8 9" key="1">
    <citation type="submission" date="2019-01" db="EMBL/GenBank/DDBJ databases">
        <title>Bacillus sp. M5HDSG1-1, whole genome shotgun sequence.</title>
        <authorList>
            <person name="Tuo L."/>
        </authorList>
    </citation>
    <scope>NUCLEOTIDE SEQUENCE [LARGE SCALE GENOMIC DNA]</scope>
    <source>
        <strain evidence="8 9">M5HDSG1-1</strain>
    </source>
</reference>
<dbReference type="RefSeq" id="WP_127738640.1">
    <property type="nucleotide sequence ID" value="NZ_RZTZ01000004.1"/>
</dbReference>
<keyword evidence="4" id="KW-0808">Transferase</keyword>
<dbReference type="PANTHER" id="PTHR45008:SF1">
    <property type="entry name" value="PTS SYSTEM GLUCOSE-SPECIFIC EIIA COMPONENT"/>
    <property type="match status" value="1"/>
</dbReference>
<dbReference type="PANTHER" id="PTHR45008">
    <property type="entry name" value="PTS SYSTEM GLUCOSE-SPECIFIC EIIA COMPONENT"/>
    <property type="match status" value="1"/>
</dbReference>
<feature type="domain" description="PTS EIIA type-1" evidence="7">
    <location>
        <begin position="31"/>
        <end position="135"/>
    </location>
</feature>
<proteinExistence type="predicted"/>
<dbReference type="Proteomes" id="UP000288024">
    <property type="component" value="Unassembled WGS sequence"/>
</dbReference>
<dbReference type="Gene3D" id="2.70.70.10">
    <property type="entry name" value="Glucose Permease (Domain IIA)"/>
    <property type="match status" value="1"/>
</dbReference>
<evidence type="ECO:0000256" key="2">
    <source>
        <dbReference type="ARBA" id="ARBA00022448"/>
    </source>
</evidence>
<evidence type="ECO:0000256" key="4">
    <source>
        <dbReference type="ARBA" id="ARBA00022679"/>
    </source>
</evidence>
<dbReference type="InterPro" id="IPR050890">
    <property type="entry name" value="PTS_EIIA_component"/>
</dbReference>
<protein>
    <submittedName>
        <fullName evidence="8">PTS glucose transporter subunit IIA</fullName>
    </submittedName>
</protein>
<keyword evidence="6" id="KW-0418">Kinase</keyword>
<evidence type="ECO:0000259" key="7">
    <source>
        <dbReference type="PROSITE" id="PS51093"/>
    </source>
</evidence>
<keyword evidence="9" id="KW-1185">Reference proteome</keyword>
<dbReference type="NCBIfam" id="TIGR00830">
    <property type="entry name" value="PTBA"/>
    <property type="match status" value="1"/>
</dbReference>
<dbReference type="GO" id="GO:0005737">
    <property type="term" value="C:cytoplasm"/>
    <property type="evidence" value="ECO:0007669"/>
    <property type="project" value="UniProtKB-SubCell"/>
</dbReference>
<dbReference type="GO" id="GO:0016301">
    <property type="term" value="F:kinase activity"/>
    <property type="evidence" value="ECO:0007669"/>
    <property type="project" value="UniProtKB-KW"/>
</dbReference>
<comment type="subcellular location">
    <subcellularLocation>
        <location evidence="1">Cytoplasm</location>
    </subcellularLocation>
</comment>
<evidence type="ECO:0000313" key="8">
    <source>
        <dbReference type="EMBL" id="RVT62689.1"/>
    </source>
</evidence>
<evidence type="ECO:0000256" key="1">
    <source>
        <dbReference type="ARBA" id="ARBA00004496"/>
    </source>
</evidence>
<dbReference type="FunFam" id="2.70.70.10:FF:000001">
    <property type="entry name" value="PTS system glucose-specific IIA component"/>
    <property type="match status" value="1"/>
</dbReference>
<evidence type="ECO:0000313" key="9">
    <source>
        <dbReference type="Proteomes" id="UP000288024"/>
    </source>
</evidence>
<dbReference type="EMBL" id="RZTZ01000004">
    <property type="protein sequence ID" value="RVT62689.1"/>
    <property type="molecule type" value="Genomic_DNA"/>
</dbReference>
<keyword evidence="2" id="KW-0813">Transport</keyword>
<evidence type="ECO:0000256" key="3">
    <source>
        <dbReference type="ARBA" id="ARBA00022597"/>
    </source>
</evidence>
<accession>A0A437KB49</accession>
<evidence type="ECO:0000256" key="6">
    <source>
        <dbReference type="ARBA" id="ARBA00022777"/>
    </source>
</evidence>
<organism evidence="8 9">
    <name type="scientific">Niallia taxi</name>
    <dbReference type="NCBI Taxonomy" id="2499688"/>
    <lineage>
        <taxon>Bacteria</taxon>
        <taxon>Bacillati</taxon>
        <taxon>Bacillota</taxon>
        <taxon>Bacilli</taxon>
        <taxon>Bacillales</taxon>
        <taxon>Bacillaceae</taxon>
        <taxon>Niallia</taxon>
    </lineage>
</organism>
<sequence>MFKNSHQKKTEANSIFTPADGKFVSLETVPDPIFSNKLVGEGFAVHPSNGKIVSPVSGEVTHISHTNHVMTVRNSEDIDVLIHIGLETASLKGDYFKALVTLGQSVKMGDALLNFDMNYLNENAYSPLILVILPNIKNKNYSLIWQDADTLAAGETKIVSVVER</sequence>
<keyword evidence="5" id="KW-0598">Phosphotransferase system</keyword>
<gene>
    <name evidence="8" type="ORF">EM808_13065</name>
</gene>
<evidence type="ECO:0000256" key="5">
    <source>
        <dbReference type="ARBA" id="ARBA00022683"/>
    </source>
</evidence>
<dbReference type="InterPro" id="IPR001127">
    <property type="entry name" value="PTS_EIIA_1_perm"/>
</dbReference>
<comment type="caution">
    <text evidence="8">The sequence shown here is derived from an EMBL/GenBank/DDBJ whole genome shotgun (WGS) entry which is preliminary data.</text>
</comment>
<dbReference type="Pfam" id="PF00358">
    <property type="entry name" value="PTS_EIIA_1"/>
    <property type="match status" value="1"/>
</dbReference>
<dbReference type="AlphaFoldDB" id="A0A437KB49"/>